<protein>
    <recommendedName>
        <fullName evidence="2">PilZ domain-containing protein</fullName>
    </recommendedName>
</protein>
<accession>A0A7W6RZQ6</accession>
<feature type="region of interest" description="Disordered" evidence="1">
    <location>
        <begin position="1"/>
        <end position="22"/>
    </location>
</feature>
<dbReference type="RefSeq" id="WP_184434330.1">
    <property type="nucleotide sequence ID" value="NZ_JACIGI010000012.1"/>
</dbReference>
<keyword evidence="4" id="KW-1185">Reference proteome</keyword>
<sequence length="162" mass="17432">MSETEDAGGPANVPPKRRKARRKKVFKGARLILGGGLSSVDCIVKDISATGARIKLPDVTQLAGSLSLAFGDGEKLEADIIRSAGVELGIRFRPGQRPTLAPPPDLLETVLFELESPWLGEVLDQLALTDAYHEPEVAEAAGQLREAYEQLRLAIEARVGSY</sequence>
<evidence type="ECO:0000313" key="4">
    <source>
        <dbReference type="Proteomes" id="UP000555728"/>
    </source>
</evidence>
<dbReference type="EMBL" id="JACIGI010000012">
    <property type="protein sequence ID" value="MBB4286061.1"/>
    <property type="molecule type" value="Genomic_DNA"/>
</dbReference>
<organism evidence="3 4">
    <name type="scientific">Roseospira goensis</name>
    <dbReference type="NCBI Taxonomy" id="391922"/>
    <lineage>
        <taxon>Bacteria</taxon>
        <taxon>Pseudomonadati</taxon>
        <taxon>Pseudomonadota</taxon>
        <taxon>Alphaproteobacteria</taxon>
        <taxon>Rhodospirillales</taxon>
        <taxon>Rhodospirillaceae</taxon>
        <taxon>Roseospira</taxon>
    </lineage>
</organism>
<proteinExistence type="predicted"/>
<dbReference type="Proteomes" id="UP000555728">
    <property type="component" value="Unassembled WGS sequence"/>
</dbReference>
<reference evidence="3 4" key="1">
    <citation type="submission" date="2020-08" db="EMBL/GenBank/DDBJ databases">
        <title>Genome sequencing of Purple Non-Sulfur Bacteria from various extreme environments.</title>
        <authorList>
            <person name="Mayer M."/>
        </authorList>
    </citation>
    <scope>NUCLEOTIDE SEQUENCE [LARGE SCALE GENOMIC DNA]</scope>
    <source>
        <strain evidence="3 4">JA135</strain>
    </source>
</reference>
<gene>
    <name evidence="3" type="ORF">GGD88_001786</name>
</gene>
<dbReference type="InterPro" id="IPR009875">
    <property type="entry name" value="PilZ_domain"/>
</dbReference>
<evidence type="ECO:0000256" key="1">
    <source>
        <dbReference type="SAM" id="MobiDB-lite"/>
    </source>
</evidence>
<name>A0A7W6RZQ6_9PROT</name>
<evidence type="ECO:0000313" key="3">
    <source>
        <dbReference type="EMBL" id="MBB4286061.1"/>
    </source>
</evidence>
<dbReference type="SUPFAM" id="SSF141371">
    <property type="entry name" value="PilZ domain-like"/>
    <property type="match status" value="1"/>
</dbReference>
<comment type="caution">
    <text evidence="3">The sequence shown here is derived from an EMBL/GenBank/DDBJ whole genome shotgun (WGS) entry which is preliminary data.</text>
</comment>
<evidence type="ECO:0000259" key="2">
    <source>
        <dbReference type="Pfam" id="PF07238"/>
    </source>
</evidence>
<dbReference type="AlphaFoldDB" id="A0A7W6RZQ6"/>
<dbReference type="GO" id="GO:0035438">
    <property type="term" value="F:cyclic-di-GMP binding"/>
    <property type="evidence" value="ECO:0007669"/>
    <property type="project" value="InterPro"/>
</dbReference>
<dbReference type="Pfam" id="PF07238">
    <property type="entry name" value="PilZ"/>
    <property type="match status" value="1"/>
</dbReference>
<feature type="domain" description="PilZ" evidence="2">
    <location>
        <begin position="17"/>
        <end position="96"/>
    </location>
</feature>